<reference evidence="2 3" key="2">
    <citation type="submission" date="2021-10" db="EMBL/GenBank/DDBJ databases">
        <authorList>
            <person name="Piombo E."/>
        </authorList>
    </citation>
    <scope>NUCLEOTIDE SEQUENCE [LARGE SCALE GENOMIC DNA]</scope>
</reference>
<dbReference type="InterPro" id="IPR038843">
    <property type="entry name" value="Sed1/Spi1"/>
</dbReference>
<dbReference type="PANTHER" id="PTHR35523:SF1">
    <property type="entry name" value="CELL WALL PROTEIN SED1"/>
    <property type="match status" value="1"/>
</dbReference>
<keyword evidence="1" id="KW-0732">Signal</keyword>
<evidence type="ECO:0008006" key="4">
    <source>
        <dbReference type="Google" id="ProtNLM"/>
    </source>
</evidence>
<evidence type="ECO:0000313" key="2">
    <source>
        <dbReference type="EMBL" id="CAH0053065.1"/>
    </source>
</evidence>
<keyword evidence="3" id="KW-1185">Reference proteome</keyword>
<dbReference type="OrthoDB" id="5151411at2759"/>
<evidence type="ECO:0000256" key="1">
    <source>
        <dbReference type="SAM" id="SignalP"/>
    </source>
</evidence>
<dbReference type="GO" id="GO:0031505">
    <property type="term" value="P:fungal-type cell wall organization"/>
    <property type="evidence" value="ECO:0007669"/>
    <property type="project" value="InterPro"/>
</dbReference>
<dbReference type="EMBL" id="CABFOC020000045">
    <property type="protein sequence ID" value="CAH0053065.1"/>
    <property type="molecule type" value="Genomic_DNA"/>
</dbReference>
<comment type="caution">
    <text evidence="2">The sequence shown here is derived from an EMBL/GenBank/DDBJ whole genome shotgun (WGS) entry which is preliminary data.</text>
</comment>
<organism evidence="2 3">
    <name type="scientific">Clonostachys solani</name>
    <dbReference type="NCBI Taxonomy" id="160281"/>
    <lineage>
        <taxon>Eukaryota</taxon>
        <taxon>Fungi</taxon>
        <taxon>Dikarya</taxon>
        <taxon>Ascomycota</taxon>
        <taxon>Pezizomycotina</taxon>
        <taxon>Sordariomycetes</taxon>
        <taxon>Hypocreomycetidae</taxon>
        <taxon>Hypocreales</taxon>
        <taxon>Bionectriaceae</taxon>
        <taxon>Clonostachys</taxon>
    </lineage>
</organism>
<evidence type="ECO:0000313" key="3">
    <source>
        <dbReference type="Proteomes" id="UP000775872"/>
    </source>
</evidence>
<name>A0A9P0EMP7_9HYPO</name>
<protein>
    <recommendedName>
        <fullName evidence="4">Clock-controlled protein 6</fullName>
    </recommendedName>
</protein>
<feature type="signal peptide" evidence="1">
    <location>
        <begin position="1"/>
        <end position="17"/>
    </location>
</feature>
<dbReference type="Proteomes" id="UP000775872">
    <property type="component" value="Unassembled WGS sequence"/>
</dbReference>
<proteinExistence type="predicted"/>
<dbReference type="PANTHER" id="PTHR35523">
    <property type="entry name" value="CELL WALL PROTEIN SED1"/>
    <property type="match status" value="1"/>
</dbReference>
<dbReference type="GO" id="GO:0005199">
    <property type="term" value="F:structural constituent of cell wall"/>
    <property type="evidence" value="ECO:0007669"/>
    <property type="project" value="InterPro"/>
</dbReference>
<dbReference type="GO" id="GO:0009277">
    <property type="term" value="C:fungal-type cell wall"/>
    <property type="evidence" value="ECO:0007669"/>
    <property type="project" value="TreeGrafter"/>
</dbReference>
<accession>A0A9P0EMP7</accession>
<gene>
    <name evidence="2" type="ORF">CSOL1703_00004934</name>
</gene>
<reference evidence="3" key="1">
    <citation type="submission" date="2019-06" db="EMBL/GenBank/DDBJ databases">
        <authorList>
            <person name="Broberg M."/>
        </authorList>
    </citation>
    <scope>NUCLEOTIDE SEQUENCE [LARGE SCALE GENOMIC DNA]</scope>
</reference>
<feature type="chain" id="PRO_5040221720" description="Clock-controlled protein 6" evidence="1">
    <location>
        <begin position="18"/>
        <end position="142"/>
    </location>
</feature>
<dbReference type="AlphaFoldDB" id="A0A9P0EMP7"/>
<sequence>MKFSAAVVLAAASSALAASNVTVVTQTVQSLVTYCPAATTIVQNSKTYTVTKATTLTILDCPCTVVKTVPASTVPVISTSAAAVKYNTTVPGVAQPTGAAWTTTKAGSNPTGTGKTSVPTAAGAKMGLSGLAGAVGLAAFLL</sequence>